<proteinExistence type="predicted"/>
<protein>
    <recommendedName>
        <fullName evidence="3">Zinc finger CHC2-type domain-containing protein</fullName>
    </recommendedName>
</protein>
<feature type="domain" description="Zinc finger CHC2-type" evidence="3">
    <location>
        <begin position="1057"/>
        <end position="1114"/>
    </location>
</feature>
<dbReference type="Pfam" id="PF03796">
    <property type="entry name" value="DnaB_C"/>
    <property type="match status" value="1"/>
</dbReference>
<dbReference type="SUPFAM" id="SSF56672">
    <property type="entry name" value="DNA/RNA polymerases"/>
    <property type="match status" value="1"/>
</dbReference>
<dbReference type="Gene3D" id="3.90.580.10">
    <property type="entry name" value="Zinc finger, CHC2-type domain"/>
    <property type="match status" value="1"/>
</dbReference>
<dbReference type="InterPro" id="IPR034154">
    <property type="entry name" value="TOPRIM_DnaG/twinkle"/>
</dbReference>
<dbReference type="GO" id="GO:0006260">
    <property type="term" value="P:DNA replication"/>
    <property type="evidence" value="ECO:0007669"/>
    <property type="project" value="InterPro"/>
</dbReference>
<dbReference type="Gene3D" id="3.40.50.300">
    <property type="entry name" value="P-loop containing nucleotide triphosphate hydrolases"/>
    <property type="match status" value="1"/>
</dbReference>
<gene>
    <name evidence="4" type="ORF">LR48_Vigan2292s000100</name>
</gene>
<dbReference type="EMBL" id="KQ258822">
    <property type="protein sequence ID" value="KOM30445.1"/>
    <property type="molecule type" value="Genomic_DNA"/>
</dbReference>
<evidence type="ECO:0000259" key="3">
    <source>
        <dbReference type="SMART" id="SM00400"/>
    </source>
</evidence>
<dbReference type="InterPro" id="IPR007694">
    <property type="entry name" value="DNA_helicase_DnaB-like_C"/>
</dbReference>
<feature type="compositionally biased region" description="Basic and acidic residues" evidence="2">
    <location>
        <begin position="2463"/>
        <end position="2473"/>
    </location>
</feature>
<feature type="coiled-coil region" evidence="1">
    <location>
        <begin position="521"/>
        <end position="575"/>
    </location>
</feature>
<dbReference type="SUPFAM" id="SSF57783">
    <property type="entry name" value="Zinc beta-ribbon"/>
    <property type="match status" value="1"/>
</dbReference>
<dbReference type="InterPro" id="IPR043502">
    <property type="entry name" value="DNA/RNA_pol_sf"/>
</dbReference>
<feature type="region of interest" description="Disordered" evidence="2">
    <location>
        <begin position="3004"/>
        <end position="3051"/>
    </location>
</feature>
<evidence type="ECO:0000256" key="2">
    <source>
        <dbReference type="SAM" id="MobiDB-lite"/>
    </source>
</evidence>
<dbReference type="CDD" id="cd01029">
    <property type="entry name" value="TOPRIM_primases"/>
    <property type="match status" value="1"/>
</dbReference>
<name>A0A0L9TIS9_PHAAN</name>
<dbReference type="GO" id="GO:0043139">
    <property type="term" value="F:5'-3' DNA helicase activity"/>
    <property type="evidence" value="ECO:0007669"/>
    <property type="project" value="InterPro"/>
</dbReference>
<dbReference type="Gene3D" id="3.30.479.30">
    <property type="entry name" value="Band 7 domain"/>
    <property type="match status" value="1"/>
</dbReference>
<feature type="compositionally biased region" description="Acidic residues" evidence="2">
    <location>
        <begin position="3040"/>
        <end position="3051"/>
    </location>
</feature>
<feature type="coiled-coil region" evidence="1">
    <location>
        <begin position="2536"/>
        <end position="2588"/>
    </location>
</feature>
<feature type="compositionally biased region" description="Low complexity" evidence="2">
    <location>
        <begin position="3027"/>
        <end position="3039"/>
    </location>
</feature>
<dbReference type="PANTHER" id="PTHR12873">
    <property type="entry name" value="T7-LIKE MITOCHONDRIAL DNA HELICASE"/>
    <property type="match status" value="1"/>
</dbReference>
<dbReference type="Gramene" id="KOM30445">
    <property type="protein sequence ID" value="KOM30445"/>
    <property type="gene ID" value="LR48_Vigan2292s000100"/>
</dbReference>
<reference evidence="5" key="1">
    <citation type="journal article" date="2015" name="Proc. Natl. Acad. Sci. U.S.A.">
        <title>Genome sequencing of adzuki bean (Vigna angularis) provides insight into high starch and low fat accumulation and domestication.</title>
        <authorList>
            <person name="Yang K."/>
            <person name="Tian Z."/>
            <person name="Chen C."/>
            <person name="Luo L."/>
            <person name="Zhao B."/>
            <person name="Wang Z."/>
            <person name="Yu L."/>
            <person name="Li Y."/>
            <person name="Sun Y."/>
            <person name="Li W."/>
            <person name="Chen Y."/>
            <person name="Li Y."/>
            <person name="Zhang Y."/>
            <person name="Ai D."/>
            <person name="Zhao J."/>
            <person name="Shang C."/>
            <person name="Ma Y."/>
            <person name="Wu B."/>
            <person name="Wang M."/>
            <person name="Gao L."/>
            <person name="Sun D."/>
            <person name="Zhang P."/>
            <person name="Guo F."/>
            <person name="Wang W."/>
            <person name="Li Y."/>
            <person name="Wang J."/>
            <person name="Varshney R.K."/>
            <person name="Wang J."/>
            <person name="Ling H.Q."/>
            <person name="Wan P."/>
        </authorList>
    </citation>
    <scope>NUCLEOTIDE SEQUENCE</scope>
    <source>
        <strain evidence="5">cv. Jingnong 6</strain>
    </source>
</reference>
<dbReference type="Gene3D" id="3.30.420.10">
    <property type="entry name" value="Ribonuclease H-like superfamily/Ribonuclease H"/>
    <property type="match status" value="1"/>
</dbReference>
<evidence type="ECO:0000313" key="4">
    <source>
        <dbReference type="EMBL" id="KOM30445.1"/>
    </source>
</evidence>
<feature type="region of interest" description="Disordered" evidence="2">
    <location>
        <begin position="2463"/>
        <end position="2487"/>
    </location>
</feature>
<evidence type="ECO:0000313" key="5">
    <source>
        <dbReference type="Proteomes" id="UP000053144"/>
    </source>
</evidence>
<dbReference type="CDD" id="cd19483">
    <property type="entry name" value="RecA-like_Gp4D_helicase"/>
    <property type="match status" value="1"/>
</dbReference>
<dbReference type="InterPro" id="IPR027032">
    <property type="entry name" value="Twinkle-like"/>
</dbReference>
<dbReference type="InterPro" id="IPR023211">
    <property type="entry name" value="DNA_pol_palm_dom_sf"/>
</dbReference>
<dbReference type="InterPro" id="IPR012337">
    <property type="entry name" value="RNaseH-like_sf"/>
</dbReference>
<accession>A0A0L9TIS9</accession>
<dbReference type="SMART" id="SM00400">
    <property type="entry name" value="ZnF_CHCC"/>
    <property type="match status" value="1"/>
</dbReference>
<dbReference type="Proteomes" id="UP000053144">
    <property type="component" value="Unassembled WGS sequence"/>
</dbReference>
<dbReference type="InterPro" id="IPR036013">
    <property type="entry name" value="Band_7/SPFH_dom_sf"/>
</dbReference>
<dbReference type="InterPro" id="IPR001107">
    <property type="entry name" value="Band_7"/>
</dbReference>
<dbReference type="InterPro" id="IPR027417">
    <property type="entry name" value="P-loop_NTPase"/>
</dbReference>
<dbReference type="Pfam" id="PF01145">
    <property type="entry name" value="Band_7"/>
    <property type="match status" value="1"/>
</dbReference>
<dbReference type="Pfam" id="PF01807">
    <property type="entry name" value="Zn_ribbon_DnaG"/>
    <property type="match status" value="1"/>
</dbReference>
<dbReference type="PANTHER" id="PTHR12873:SF0">
    <property type="entry name" value="TWINKLE MTDNA HELICASE"/>
    <property type="match status" value="1"/>
</dbReference>
<keyword evidence="1" id="KW-0175">Coiled coil</keyword>
<evidence type="ECO:0000256" key="1">
    <source>
        <dbReference type="SAM" id="Coils"/>
    </source>
</evidence>
<dbReference type="GO" id="GO:0008270">
    <property type="term" value="F:zinc ion binding"/>
    <property type="evidence" value="ECO:0007669"/>
    <property type="project" value="InterPro"/>
</dbReference>
<dbReference type="GO" id="GO:0003899">
    <property type="term" value="F:DNA-directed RNA polymerase activity"/>
    <property type="evidence" value="ECO:0007669"/>
    <property type="project" value="InterPro"/>
</dbReference>
<dbReference type="GO" id="GO:0003697">
    <property type="term" value="F:single-stranded DNA binding"/>
    <property type="evidence" value="ECO:0007669"/>
    <property type="project" value="InterPro"/>
</dbReference>
<dbReference type="InterPro" id="IPR036977">
    <property type="entry name" value="DNA_primase_Znf_CHC2"/>
</dbReference>
<dbReference type="SUPFAM" id="SSF52540">
    <property type="entry name" value="P-loop containing nucleoside triphosphate hydrolases"/>
    <property type="match status" value="1"/>
</dbReference>
<dbReference type="GO" id="GO:0005524">
    <property type="term" value="F:ATP binding"/>
    <property type="evidence" value="ECO:0007669"/>
    <property type="project" value="InterPro"/>
</dbReference>
<dbReference type="Gene3D" id="3.90.1600.10">
    <property type="entry name" value="Palm domain of DNA polymerase"/>
    <property type="match status" value="1"/>
</dbReference>
<dbReference type="Gene3D" id="3.40.1360.10">
    <property type="match status" value="1"/>
</dbReference>
<organism evidence="4 5">
    <name type="scientific">Phaseolus angularis</name>
    <name type="common">Azuki bean</name>
    <name type="synonym">Vigna angularis</name>
    <dbReference type="NCBI Taxonomy" id="3914"/>
    <lineage>
        <taxon>Eukaryota</taxon>
        <taxon>Viridiplantae</taxon>
        <taxon>Streptophyta</taxon>
        <taxon>Embryophyta</taxon>
        <taxon>Tracheophyta</taxon>
        <taxon>Spermatophyta</taxon>
        <taxon>Magnoliopsida</taxon>
        <taxon>eudicotyledons</taxon>
        <taxon>Gunneridae</taxon>
        <taxon>Pentapetalae</taxon>
        <taxon>rosids</taxon>
        <taxon>fabids</taxon>
        <taxon>Fabales</taxon>
        <taxon>Fabaceae</taxon>
        <taxon>Papilionoideae</taxon>
        <taxon>50 kb inversion clade</taxon>
        <taxon>NPAAA clade</taxon>
        <taxon>indigoferoid/millettioid clade</taxon>
        <taxon>Phaseoleae</taxon>
        <taxon>Vigna</taxon>
    </lineage>
</organism>
<sequence>MAKRIESEWFKGLKAAEACYNLYIEYDEAFSAEVNAKRFDHAIGPCTEQTEERQMNITTPIASMKISDEFDRDEELTLEITDHWTGDTQSIYLTRNNAYDIMCHINKVFEKADGEPAFGVQEAFENITNLDSVSDGLYNLVPCNKSYDVESGYLDDWNLKLITKRTVCWNANVASKSPLTITGGKMKTAFFEVSVARDRFEKELYRTWEVIRYGDGTEIVSAADALEVIVKKFADAGYKYVNLVQYTGRNGVVLEVGENSSRVLVADGRGNGMADIACVFNKYLIIRHEPNNFIHDGQEDPDADIKRKERERQWAMDEEQFTEDEPSYEACGDSVALAGILMAGCGERVEVPPGFSAKLVTKDGYQEGLIPTSKFRLPACLTYCDRLVLLDGTDKSYVEPMTIFIPKDKLNITVDVRATLSVAPQRTESLFASLAAAASPGVQGGSVSTISSDVIYNTYGKQILQAEVRAYLTQYSIAEIASSNEKINADLQQILQKVMSERTPFNIRYAGLTNIKFPEIITKAQENSAQRREMIQQEEAQLEVSRVKLERELKEAQLQRAIEKEKAETEAIKQREISASITPQYLRAKELEIEEIKARAWNGVGPQTLIQGDGKGNQLIMDMRKHFENDCQCSCVDSNRRLRRAMMLKVGQVLYHRYVGLIRKEGGNPWQRNRLNDRVIVGYVGEEDDCIYIDGCAYSIKPDIKALFILGGLWLAFRKKSWKIGVVSVALLIIYGQFQPSYMPKGEVAKQALPAFESRGAIKNEILKPMDSDKLDSKSETKVSDVLTPHEYCHATADMAKRIMRMYQNGVPRSEMAEFEDNRSCEVVAPKPEDTQMTMREAFEKWYATEYEWYMSRKRRGNDKARGGKVVEIIGEWAPEVSTESGFEYFVEMYDMSPARFMLEYNLHRVSKLQKGKTDFVVLLEYDGTINQMFVFNTPGDRAYVYSDKRLSNFPAFNSEQGAFMDVYTDSGNVRSFFFDNSPYQLVEDDDEWDEIDFDEVVQNIIDKAESEGLDIQSSDVTKQNTIFVRQLSKALSNIRRIIKHYMPDYKDEDKICCPFHGEKTPSFNIYDHNDSYWCFGGGRACGSSLIDFVILSEGLDLDTDFKKGKEIAAQILGVSEQALGERKVVSETKVDNYPEMSRDDIVAFMKTTGGYTGKGYRGIKDEYLKFFGHLTRFNDDGTVKSRHYPETSLFEEVKGGKTILRSAMTGYKCRNHPKDFSHGNVGKTGGKSMLSGQVKFTSGGKYILIVGGEEDKVAAYQMLAENRSEANKEFDAIPVVSPTCGETSAIKQIANNFAFLDTFETIRIGMDNDPAGRKAAEAIAAVLPKEKVQIVTWSGKDPNQMLLDGKEKQFCRDFWNAKPLVRSAIRESTGLMDAVREELMRPRIGLPPHWHKLQAAMKGGILQGRIVNIIGDTSVGKSTHINDLVYYWMFNAPEKVGVVSLEATEGQYTIDLLSIHLEKNLLWIGEGEQILEYLDKPEVMALYDDLLVNDYGQPRFSILDERDGDIKGLEKQIEKLIHQHGCKIIVIDVLTDILRGMDKDAQEEHMKFQKQIVKSGVTIINVLHTRKPSGGDGTWKMPTEYDAFGSSTFVQSAAINIVIGRNKMATCAIEKNRTYVHMPKCRGGDTGEINSWIYDVESRRVMDFDDWTARRYEVAQESGDETPPPSEDGDPAKKEYFVKDIVWDIETYPNCFLLAACFASGKGMRVYEISDRRNDVEEMLEFLRNVVKGGFRMVGFNSIGFDYPVLHYILEKSKSARTRNQPLQITAGEMYRFVENLFAEMRDNPFGRQMRESEMLIKQVDLFKVWHYDNKAKSTSLKMLENNMRSHNIEDLPFPVGKTLTSDEIDELIRYNKHDVMETVKFYYYSVDGLKMRRDLTEQFGFDCTNYNDTKIGKELFVNRLEAARPGICYKVVKKGPRTTRQLQQTKRKNIKLGECVLPYVKFERPEFKAIHEWFMQKTIVETKGSLSDLEEHELGDVAKYANMKVKSVKMNCPVEGSKNKKYVPTRQHVDEMMALHPLGWIEAKELKSPKGAVSYNFCWRVTAGVDRGGKKATSAPLNVVIDGFQYDFGTGGIHGAATGVWSSDEEMQIYTYDVASYYPNLSIKNKLYPEHLDVLFCSVYDQLYKERKSYDKKAAANKALKLALNGTYGASNDQYSPMFDPKFTMSITINGQLLLCMLMEKMLTEVGAQIIMCNTDGFEFIAPKAAQARIKELVADWEKLTGLEMEGELYNKMIIRDVKTKGAYEALPFEELGWHKNHSAMVIQLAVLADLLGLCSYKDFIQNHKDPFDFCLRTKVPRSSRLVLVTEDEFTGVGIDEQIQNICRYVPVVKGGKLVKCMPPLKPGDPERRMAIDSEYFVKVCNNMDHFDWNIDYQYYFDKCEKLINAIELGVTITGNMITRHNVPHGHLGILGAIYGQISATYVGDETFEVSAPMNEADHHTFAGLIHRLNSENKLKEKVDTKGKGPDNDPTPPSGGTPGAAKQALYSHVRAMGRHTNNRHRRNNMAAKTPTLGSFFGVSAKVRKDPNTLVDSALDMFKEAQIKMAEAERQLNTQIADDQAEIEKLERQQAEAGEALVRAQRSVYEIETFEKSLTMDSGICIYDDNGDPSFLSAGEWEVSMRWSMRHSHDDGRGPRLVYLNGIEVKYATECFEADVGGWVRERLSEDMQRQIRHHGKMKTQKRILHMAKKQFTYTTERPVSDGPTIDFDAMTKHVIERVKAEAKPDAKIGIISGIIELGIQEQEDAKMEWKGTPAEKAAIIAKAEAGESKEYFQTLDNGKGVMVEYKRWPVKPEEEVVLMVDFPDCLVNRGQFFDENGVGEELPFRGSPNGDFWKKGVGKVVGKAYSLKESNVKGTKLWSLRNNSILWKLAQATGQLDQNELFKPHMLGSLIGEAALFNVHVYGEEFDGKTYLKEKVSFNGPVPGIIQSVADKLKDEFNEDLLHLVRFKGEQDDEVNKTIRQNIINSMTLANNFAGSDLEASLIRLGKVKEGDSAKNRAAVGLGEPTGDAPPRSKPVQKASEPAAQEAAQPAEAMDFDAFDDDIPF</sequence>
<dbReference type="SUPFAM" id="SSF53098">
    <property type="entry name" value="Ribonuclease H-like"/>
    <property type="match status" value="1"/>
</dbReference>
<dbReference type="InterPro" id="IPR036397">
    <property type="entry name" value="RNaseH_sf"/>
</dbReference>
<dbReference type="SUPFAM" id="SSF56731">
    <property type="entry name" value="DNA primase core"/>
    <property type="match status" value="1"/>
</dbReference>
<dbReference type="InterPro" id="IPR002694">
    <property type="entry name" value="Znf_CHC2"/>
</dbReference>